<evidence type="ECO:0000313" key="1">
    <source>
        <dbReference type="EMBL" id="PRQ24429.1"/>
    </source>
</evidence>
<protein>
    <submittedName>
        <fullName evidence="1">Uncharacterized protein</fullName>
    </submittedName>
</protein>
<accession>A0A2P6PR64</accession>
<gene>
    <name evidence="1" type="ORF">RchiOBHm_Chr6g0272311</name>
</gene>
<evidence type="ECO:0000313" key="2">
    <source>
        <dbReference type="Proteomes" id="UP000238479"/>
    </source>
</evidence>
<name>A0A2P6PR64_ROSCH</name>
<organism evidence="1 2">
    <name type="scientific">Rosa chinensis</name>
    <name type="common">China rose</name>
    <dbReference type="NCBI Taxonomy" id="74649"/>
    <lineage>
        <taxon>Eukaryota</taxon>
        <taxon>Viridiplantae</taxon>
        <taxon>Streptophyta</taxon>
        <taxon>Embryophyta</taxon>
        <taxon>Tracheophyta</taxon>
        <taxon>Spermatophyta</taxon>
        <taxon>Magnoliopsida</taxon>
        <taxon>eudicotyledons</taxon>
        <taxon>Gunneridae</taxon>
        <taxon>Pentapetalae</taxon>
        <taxon>rosids</taxon>
        <taxon>fabids</taxon>
        <taxon>Rosales</taxon>
        <taxon>Rosaceae</taxon>
        <taxon>Rosoideae</taxon>
        <taxon>Rosoideae incertae sedis</taxon>
        <taxon>Rosa</taxon>
    </lineage>
</organism>
<proteinExistence type="predicted"/>
<dbReference type="EMBL" id="PDCK01000044">
    <property type="protein sequence ID" value="PRQ24429.1"/>
    <property type="molecule type" value="Genomic_DNA"/>
</dbReference>
<sequence length="80" mass="9609">MRLNHTLLYHPQNPVMAAKTRKTKMMRLLRDDNAEDQDTQRQAERIDMDTHSHIISRKRKQGCQRRSRRLKEASQLLLIE</sequence>
<keyword evidence="2" id="KW-1185">Reference proteome</keyword>
<reference evidence="1 2" key="1">
    <citation type="journal article" date="2018" name="Nat. Genet.">
        <title>The Rosa genome provides new insights in the design of modern roses.</title>
        <authorList>
            <person name="Bendahmane M."/>
        </authorList>
    </citation>
    <scope>NUCLEOTIDE SEQUENCE [LARGE SCALE GENOMIC DNA]</scope>
    <source>
        <strain evidence="2">cv. Old Blush</strain>
    </source>
</reference>
<dbReference type="Gramene" id="PRQ24429">
    <property type="protein sequence ID" value="PRQ24429"/>
    <property type="gene ID" value="RchiOBHm_Chr6g0272311"/>
</dbReference>
<dbReference type="AlphaFoldDB" id="A0A2P6PR64"/>
<comment type="caution">
    <text evidence="1">The sequence shown here is derived from an EMBL/GenBank/DDBJ whole genome shotgun (WGS) entry which is preliminary data.</text>
</comment>
<dbReference type="Proteomes" id="UP000238479">
    <property type="component" value="Chromosome 6"/>
</dbReference>